<dbReference type="EMBL" id="LK055185">
    <property type="protein sequence ID" value="CDR71815.1"/>
    <property type="molecule type" value="Genomic_DNA"/>
</dbReference>
<feature type="transmembrane region" description="Helical" evidence="1">
    <location>
        <begin position="319"/>
        <end position="338"/>
    </location>
</feature>
<dbReference type="GeneID" id="24562032"/>
<feature type="transmembrane region" description="Helical" evidence="1">
    <location>
        <begin position="283"/>
        <end position="303"/>
    </location>
</feature>
<feature type="transmembrane region" description="Helical" evidence="1">
    <location>
        <begin position="158"/>
        <end position="178"/>
    </location>
</feature>
<sequence length="509" mass="56729">MAAKQQSAKDCNPMLARVAAFLKGHSLTQPLEVCLLGSSFAMQRFGYSPDAVSTFVGTCHTAIEIFYLFSALGTFGILTVLRSICKLPADTYAAYGCVCSAWVIVVVNVFLLKSFALGKGNATITLYFWMLIAANSVAGIDDMFMLTVAPDDVSSYDLGISFTGIVVGLFHWWVPITLKNRNMDVNYWLIFYQLLAILTLSLCTAVVWTWYTFKGGLLEAIEEKDKSKSADAGKKESEMDQTFLQAYWATFPMTFMSSIGFGSIYVIYPLISPFEMVGFEDQHPIQTACLVVHAVSGILVWILDKYCRLGEKWDKELKYYHFIWLLAVPFFGIGIMFIRIMHYPKSLIARAVHMKPVVVGFLTVIFYFSGRFFIAAAYAAIDGNAKAANFTQYDCENASSSASSGSQASSSAPAANGKKSDHASTISSMNLALNLLVLNIVKYISEGYIEHFRESREEFEYGEPWPTEGMGEREAFFYWLKEGAVLGFKNFRKLAVQNIKAKLAPYTQT</sequence>
<dbReference type="VEuPathDB" id="PiroplasmaDB:BBBOND_0004730"/>
<reference evidence="2" key="1">
    <citation type="journal article" date="2014" name="Nucleic Acids Res.">
        <title>The evolutionary dynamics of variant antigen genes in Babesia reveal a history of genomic innovation underlying host-parasite interaction.</title>
        <authorList>
            <person name="Jackson A.P."/>
            <person name="Otto T.D."/>
            <person name="Darby A."/>
            <person name="Ramaprasad A."/>
            <person name="Xia D."/>
            <person name="Echaide I.E."/>
            <person name="Farber M."/>
            <person name="Gahlot S."/>
            <person name="Gamble J."/>
            <person name="Gupta D."/>
            <person name="Gupta Y."/>
            <person name="Jackson L."/>
            <person name="Malandrin L."/>
            <person name="Malas T.B."/>
            <person name="Moussa E."/>
            <person name="Nair M."/>
            <person name="Reid AJ."/>
            <person name="Sanders M."/>
            <person name="Sharma J."/>
            <person name="Tracey A."/>
            <person name="Quail M.A."/>
            <person name="Weir W."/>
            <person name="Wastling J.M."/>
            <person name="Hall N."/>
            <person name="Willadsen P."/>
            <person name="Lingelbach K."/>
            <person name="Shiels B."/>
            <person name="Tait A."/>
            <person name="Berriman M."/>
            <person name="Allred D.R."/>
            <person name="Pain A."/>
        </authorList>
    </citation>
    <scope>NUCLEOTIDE SEQUENCE</scope>
    <source>
        <strain evidence="2">Bond</strain>
    </source>
</reference>
<feature type="transmembrane region" description="Helical" evidence="1">
    <location>
        <begin position="124"/>
        <end position="146"/>
    </location>
</feature>
<organism evidence="2">
    <name type="scientific">Babesia bigemina</name>
    <dbReference type="NCBI Taxonomy" id="5866"/>
    <lineage>
        <taxon>Eukaryota</taxon>
        <taxon>Sar</taxon>
        <taxon>Alveolata</taxon>
        <taxon>Apicomplexa</taxon>
        <taxon>Aconoidasida</taxon>
        <taxon>Piroplasmida</taxon>
        <taxon>Babesiidae</taxon>
        <taxon>Babesia</taxon>
    </lineage>
</organism>
<dbReference type="OrthoDB" id="365234at2759"/>
<evidence type="ECO:0000256" key="1">
    <source>
        <dbReference type="SAM" id="Phobius"/>
    </source>
</evidence>
<gene>
    <name evidence="2" type="ORF">BBBOND_0004730</name>
</gene>
<dbReference type="AlphaFoldDB" id="A0A061BK00"/>
<feature type="transmembrane region" description="Helical" evidence="1">
    <location>
        <begin position="190"/>
        <end position="211"/>
    </location>
</feature>
<dbReference type="RefSeq" id="XP_012770759.1">
    <property type="nucleotide sequence ID" value="XM_012915305.1"/>
</dbReference>
<feature type="transmembrane region" description="Helical" evidence="1">
    <location>
        <begin position="358"/>
        <end position="381"/>
    </location>
</feature>
<protein>
    <submittedName>
        <fullName evidence="2">Uncharacterized protein</fullName>
    </submittedName>
</protein>
<feature type="transmembrane region" description="Helical" evidence="1">
    <location>
        <begin position="246"/>
        <end position="271"/>
    </location>
</feature>
<proteinExistence type="predicted"/>
<keyword evidence="1" id="KW-1133">Transmembrane helix</keyword>
<feature type="transmembrane region" description="Helical" evidence="1">
    <location>
        <begin position="65"/>
        <end position="81"/>
    </location>
</feature>
<accession>A0A061BK00</accession>
<keyword evidence="1" id="KW-0472">Membrane</keyword>
<keyword evidence="1" id="KW-0812">Transmembrane</keyword>
<name>A0A061BK00_BABBI</name>
<evidence type="ECO:0000313" key="2">
    <source>
        <dbReference type="EMBL" id="CDR71815.1"/>
    </source>
</evidence>
<dbReference type="KEGG" id="bbig:BBBOND_0004730"/>
<feature type="transmembrane region" description="Helical" evidence="1">
    <location>
        <begin position="93"/>
        <end position="112"/>
    </location>
</feature>
<reference evidence="2" key="2">
    <citation type="submission" date="2014-06" db="EMBL/GenBank/DDBJ databases">
        <authorList>
            <person name="Aslett M."/>
            <person name="De Silva Nishadi"/>
        </authorList>
    </citation>
    <scope>NUCLEOTIDE SEQUENCE</scope>
    <source>
        <strain evidence="2">Bond</strain>
    </source>
</reference>